<evidence type="ECO:0000313" key="8">
    <source>
        <dbReference type="EMBL" id="MBB5319860.1"/>
    </source>
</evidence>
<feature type="transmembrane region" description="Helical" evidence="7">
    <location>
        <begin position="126"/>
        <end position="147"/>
    </location>
</feature>
<keyword evidence="6" id="KW-0813">Transport</keyword>
<dbReference type="PANTHER" id="PTHR30477:SF19">
    <property type="entry name" value="METAL ABC TRANSPORTER PERMEASE"/>
    <property type="match status" value="1"/>
</dbReference>
<dbReference type="AlphaFoldDB" id="A0A840U9Q1"/>
<evidence type="ECO:0000313" key="9">
    <source>
        <dbReference type="Proteomes" id="UP000591735"/>
    </source>
</evidence>
<evidence type="ECO:0000256" key="3">
    <source>
        <dbReference type="ARBA" id="ARBA00022692"/>
    </source>
</evidence>
<dbReference type="Proteomes" id="UP000591735">
    <property type="component" value="Unassembled WGS sequence"/>
</dbReference>
<keyword evidence="3 6" id="KW-0812">Transmembrane</keyword>
<evidence type="ECO:0000256" key="7">
    <source>
        <dbReference type="SAM" id="Phobius"/>
    </source>
</evidence>
<keyword evidence="9" id="KW-1185">Reference proteome</keyword>
<dbReference type="GO" id="GO:0043190">
    <property type="term" value="C:ATP-binding cassette (ABC) transporter complex"/>
    <property type="evidence" value="ECO:0007669"/>
    <property type="project" value="InterPro"/>
</dbReference>
<dbReference type="InterPro" id="IPR001626">
    <property type="entry name" value="ABC_TroCD"/>
</dbReference>
<dbReference type="InterPro" id="IPR037294">
    <property type="entry name" value="ABC_BtuC-like"/>
</dbReference>
<dbReference type="RefSeq" id="WP_183699097.1">
    <property type="nucleotide sequence ID" value="NZ_JACHFE010000001.1"/>
</dbReference>
<evidence type="ECO:0000256" key="2">
    <source>
        <dbReference type="ARBA" id="ARBA00008034"/>
    </source>
</evidence>
<name>A0A840U9Q1_9GAMM</name>
<feature type="transmembrane region" description="Helical" evidence="7">
    <location>
        <begin position="198"/>
        <end position="218"/>
    </location>
</feature>
<feature type="transmembrane region" description="Helical" evidence="7">
    <location>
        <begin position="60"/>
        <end position="79"/>
    </location>
</feature>
<reference evidence="8 9" key="1">
    <citation type="submission" date="2020-08" db="EMBL/GenBank/DDBJ databases">
        <title>Genomic Encyclopedia of Type Strains, Phase IV (KMG-IV): sequencing the most valuable type-strain genomes for metagenomic binning, comparative biology and taxonomic classification.</title>
        <authorList>
            <person name="Goeker M."/>
        </authorList>
    </citation>
    <scope>NUCLEOTIDE SEQUENCE [LARGE SCALE GENOMIC DNA]</scope>
    <source>
        <strain evidence="8 9">DSM 22359</strain>
    </source>
</reference>
<feature type="transmembrane region" description="Helical" evidence="7">
    <location>
        <begin position="224"/>
        <end position="241"/>
    </location>
</feature>
<comment type="caution">
    <text evidence="8">The sequence shown here is derived from an EMBL/GenBank/DDBJ whole genome shotgun (WGS) entry which is preliminary data.</text>
</comment>
<evidence type="ECO:0000256" key="6">
    <source>
        <dbReference type="RuleBase" id="RU003943"/>
    </source>
</evidence>
<dbReference type="SUPFAM" id="SSF81345">
    <property type="entry name" value="ABC transporter involved in vitamin B12 uptake, BtuC"/>
    <property type="match status" value="1"/>
</dbReference>
<evidence type="ECO:0000256" key="4">
    <source>
        <dbReference type="ARBA" id="ARBA00022989"/>
    </source>
</evidence>
<protein>
    <submittedName>
        <fullName evidence="8">Zinc/manganese transport system permease protein</fullName>
    </submittedName>
</protein>
<feature type="transmembrane region" description="Helical" evidence="7">
    <location>
        <begin position="159"/>
        <end position="186"/>
    </location>
</feature>
<proteinExistence type="inferred from homology"/>
<sequence>MAELGWLLVPVSGGVFLALLLVPLGFQVIARGAVFADLAIAQWAALGALVGHYLPVAGALAGISPFSLLAGLASAWLVHRVVRQPRRMRQALIGILYVAGANLAILVVSSDPHGAQALHRAASGDLLWAGHGPVLAVAVLALLVWALMRWQPGWLAGNWFMPVFAVAVTWSVALAGIYVVFALLIITPLLQGELDGRGYLPALVCAVSGVLSGIALSVLVDLPVGPAIVLMVLLISLLAGAEKRVKNFTRRRLRLH</sequence>
<gene>
    <name evidence="8" type="ORF">HNR38_000328</name>
</gene>
<comment type="subcellular location">
    <subcellularLocation>
        <location evidence="6">Cell membrane</location>
        <topology evidence="6">Multi-pass membrane protein</topology>
    </subcellularLocation>
    <subcellularLocation>
        <location evidence="1">Membrane</location>
        <topology evidence="1">Multi-pass membrane protein</topology>
    </subcellularLocation>
</comment>
<accession>A0A840U9Q1</accession>
<keyword evidence="5 7" id="KW-0472">Membrane</keyword>
<dbReference type="GO" id="GO:0055085">
    <property type="term" value="P:transmembrane transport"/>
    <property type="evidence" value="ECO:0007669"/>
    <property type="project" value="InterPro"/>
</dbReference>
<keyword evidence="4 7" id="KW-1133">Transmembrane helix</keyword>
<dbReference type="Pfam" id="PF00950">
    <property type="entry name" value="ABC-3"/>
    <property type="match status" value="1"/>
</dbReference>
<comment type="similarity">
    <text evidence="2 6">Belongs to the ABC-3 integral membrane protein family.</text>
</comment>
<dbReference type="EMBL" id="JACHFE010000001">
    <property type="protein sequence ID" value="MBB5319860.1"/>
    <property type="molecule type" value="Genomic_DNA"/>
</dbReference>
<dbReference type="GO" id="GO:0010043">
    <property type="term" value="P:response to zinc ion"/>
    <property type="evidence" value="ECO:0007669"/>
    <property type="project" value="TreeGrafter"/>
</dbReference>
<evidence type="ECO:0000256" key="1">
    <source>
        <dbReference type="ARBA" id="ARBA00004141"/>
    </source>
</evidence>
<feature type="transmembrane region" description="Helical" evidence="7">
    <location>
        <begin position="6"/>
        <end position="26"/>
    </location>
</feature>
<evidence type="ECO:0000256" key="5">
    <source>
        <dbReference type="ARBA" id="ARBA00023136"/>
    </source>
</evidence>
<dbReference type="PANTHER" id="PTHR30477">
    <property type="entry name" value="ABC-TRANSPORTER METAL-BINDING PROTEIN"/>
    <property type="match status" value="1"/>
</dbReference>
<organism evidence="8 9">
    <name type="scientific">Marinobacter oulmenensis</name>
    <dbReference type="NCBI Taxonomy" id="643747"/>
    <lineage>
        <taxon>Bacteria</taxon>
        <taxon>Pseudomonadati</taxon>
        <taxon>Pseudomonadota</taxon>
        <taxon>Gammaproteobacteria</taxon>
        <taxon>Pseudomonadales</taxon>
        <taxon>Marinobacteraceae</taxon>
        <taxon>Marinobacter</taxon>
    </lineage>
</organism>